<feature type="domain" description="PAC" evidence="8">
    <location>
        <begin position="391"/>
        <end position="446"/>
    </location>
</feature>
<evidence type="ECO:0000256" key="4">
    <source>
        <dbReference type="ARBA" id="ARBA00022679"/>
    </source>
</evidence>
<keyword evidence="5" id="KW-0418">Kinase</keyword>
<proteinExistence type="predicted"/>
<evidence type="ECO:0000256" key="5">
    <source>
        <dbReference type="ARBA" id="ARBA00022777"/>
    </source>
</evidence>
<dbReference type="InterPro" id="IPR013656">
    <property type="entry name" value="PAS_4"/>
</dbReference>
<feature type="domain" description="PAS" evidence="7">
    <location>
        <begin position="571"/>
        <end position="642"/>
    </location>
</feature>
<dbReference type="SMART" id="SM00387">
    <property type="entry name" value="HATPase_c"/>
    <property type="match status" value="1"/>
</dbReference>
<dbReference type="RefSeq" id="WP_330108102.1">
    <property type="nucleotide sequence ID" value="NZ_JAZDQT010000002.1"/>
</dbReference>
<dbReference type="InterPro" id="IPR000700">
    <property type="entry name" value="PAS-assoc_C"/>
</dbReference>
<evidence type="ECO:0000259" key="8">
    <source>
        <dbReference type="PROSITE" id="PS50113"/>
    </source>
</evidence>
<dbReference type="SMART" id="SM00388">
    <property type="entry name" value="HisKA"/>
    <property type="match status" value="1"/>
</dbReference>
<dbReference type="InterPro" id="IPR052162">
    <property type="entry name" value="Sensor_kinase/Photoreceptor"/>
</dbReference>
<reference evidence="9 10" key="1">
    <citation type="submission" date="2024-01" db="EMBL/GenBank/DDBJ databases">
        <title>Pedobacter sp. nov., isolated from fresh soil.</title>
        <authorList>
            <person name="Le N.T.T."/>
        </authorList>
    </citation>
    <scope>NUCLEOTIDE SEQUENCE [LARGE SCALE GENOMIC DNA]</scope>
    <source>
        <strain evidence="9 10">KR3-3</strain>
    </source>
</reference>
<feature type="domain" description="Histidine kinase" evidence="6">
    <location>
        <begin position="701"/>
        <end position="917"/>
    </location>
</feature>
<dbReference type="CDD" id="cd00075">
    <property type="entry name" value="HATPase"/>
    <property type="match status" value="1"/>
</dbReference>
<organism evidence="9 10">
    <name type="scientific">Pedobacter albus</name>
    <dbReference type="NCBI Taxonomy" id="3113905"/>
    <lineage>
        <taxon>Bacteria</taxon>
        <taxon>Pseudomonadati</taxon>
        <taxon>Bacteroidota</taxon>
        <taxon>Sphingobacteriia</taxon>
        <taxon>Sphingobacteriales</taxon>
        <taxon>Sphingobacteriaceae</taxon>
        <taxon>Pedobacter</taxon>
    </lineage>
</organism>
<feature type="domain" description="PAC" evidence="8">
    <location>
        <begin position="262"/>
        <end position="315"/>
    </location>
</feature>
<feature type="domain" description="PAC" evidence="8">
    <location>
        <begin position="518"/>
        <end position="570"/>
    </location>
</feature>
<dbReference type="InterPro" id="IPR003594">
    <property type="entry name" value="HATPase_dom"/>
</dbReference>
<dbReference type="PROSITE" id="PS50112">
    <property type="entry name" value="PAS"/>
    <property type="match status" value="2"/>
</dbReference>
<dbReference type="PANTHER" id="PTHR43304">
    <property type="entry name" value="PHYTOCHROME-LIKE PROTEIN CPH1"/>
    <property type="match status" value="1"/>
</dbReference>
<dbReference type="Pfam" id="PF02518">
    <property type="entry name" value="HATPase_c"/>
    <property type="match status" value="1"/>
</dbReference>
<dbReference type="InterPro" id="IPR001610">
    <property type="entry name" value="PAC"/>
</dbReference>
<comment type="caution">
    <text evidence="9">The sequence shown here is derived from an EMBL/GenBank/DDBJ whole genome shotgun (WGS) entry which is preliminary data.</text>
</comment>
<evidence type="ECO:0000313" key="9">
    <source>
        <dbReference type="EMBL" id="MEE1945782.1"/>
    </source>
</evidence>
<protein>
    <recommendedName>
        <fullName evidence="2">histidine kinase</fullName>
        <ecNumber evidence="2">2.7.13.3</ecNumber>
    </recommendedName>
</protein>
<evidence type="ECO:0000256" key="3">
    <source>
        <dbReference type="ARBA" id="ARBA00022553"/>
    </source>
</evidence>
<dbReference type="SUPFAM" id="SSF47384">
    <property type="entry name" value="Homodimeric domain of signal transducing histidine kinase"/>
    <property type="match status" value="1"/>
</dbReference>
<comment type="catalytic activity">
    <reaction evidence="1">
        <text>ATP + protein L-histidine = ADP + protein N-phospho-L-histidine.</text>
        <dbReference type="EC" id="2.7.13.3"/>
    </reaction>
</comment>
<dbReference type="Gene3D" id="3.30.450.20">
    <property type="entry name" value="PAS domain"/>
    <property type="match status" value="5"/>
</dbReference>
<evidence type="ECO:0000259" key="7">
    <source>
        <dbReference type="PROSITE" id="PS50112"/>
    </source>
</evidence>
<dbReference type="SUPFAM" id="SSF55874">
    <property type="entry name" value="ATPase domain of HSP90 chaperone/DNA topoisomerase II/histidine kinase"/>
    <property type="match status" value="1"/>
</dbReference>
<dbReference type="InterPro" id="IPR035965">
    <property type="entry name" value="PAS-like_dom_sf"/>
</dbReference>
<dbReference type="PROSITE" id="PS50109">
    <property type="entry name" value="HIS_KIN"/>
    <property type="match status" value="1"/>
</dbReference>
<dbReference type="EC" id="2.7.13.3" evidence="2"/>
<dbReference type="InterPro" id="IPR003661">
    <property type="entry name" value="HisK_dim/P_dom"/>
</dbReference>
<keyword evidence="3" id="KW-0597">Phosphoprotein</keyword>
<name>A0ABU7I8I0_9SPHI</name>
<gene>
    <name evidence="9" type="ORF">VRU48_11740</name>
</gene>
<evidence type="ECO:0000259" key="6">
    <source>
        <dbReference type="PROSITE" id="PS50109"/>
    </source>
</evidence>
<dbReference type="PRINTS" id="PR00344">
    <property type="entry name" value="BCTRLSENSOR"/>
</dbReference>
<dbReference type="Proteomes" id="UP001336835">
    <property type="component" value="Unassembled WGS sequence"/>
</dbReference>
<dbReference type="CDD" id="cd00130">
    <property type="entry name" value="PAS"/>
    <property type="match status" value="1"/>
</dbReference>
<dbReference type="InterPro" id="IPR004358">
    <property type="entry name" value="Sig_transdc_His_kin-like_C"/>
</dbReference>
<dbReference type="SMART" id="SM00091">
    <property type="entry name" value="PAS"/>
    <property type="match status" value="4"/>
</dbReference>
<dbReference type="Pfam" id="PF00512">
    <property type="entry name" value="HisKA"/>
    <property type="match status" value="1"/>
</dbReference>
<dbReference type="Gene3D" id="1.10.287.130">
    <property type="match status" value="1"/>
</dbReference>
<dbReference type="Gene3D" id="2.10.70.100">
    <property type="match status" value="2"/>
</dbReference>
<dbReference type="NCBIfam" id="TIGR00229">
    <property type="entry name" value="sensory_box"/>
    <property type="match status" value="4"/>
</dbReference>
<dbReference type="SUPFAM" id="SSF55785">
    <property type="entry name" value="PYP-like sensor domain (PAS domain)"/>
    <property type="match status" value="4"/>
</dbReference>
<dbReference type="Pfam" id="PF08448">
    <property type="entry name" value="PAS_4"/>
    <property type="match status" value="2"/>
</dbReference>
<dbReference type="Gene3D" id="3.30.565.10">
    <property type="entry name" value="Histidine kinase-like ATPase, C-terminal domain"/>
    <property type="match status" value="1"/>
</dbReference>
<keyword evidence="4" id="KW-0808">Transferase</keyword>
<evidence type="ECO:0000256" key="1">
    <source>
        <dbReference type="ARBA" id="ARBA00000085"/>
    </source>
</evidence>
<evidence type="ECO:0000256" key="2">
    <source>
        <dbReference type="ARBA" id="ARBA00012438"/>
    </source>
</evidence>
<dbReference type="PANTHER" id="PTHR43304:SF1">
    <property type="entry name" value="PAC DOMAIN-CONTAINING PROTEIN"/>
    <property type="match status" value="1"/>
</dbReference>
<feature type="domain" description="PAS" evidence="7">
    <location>
        <begin position="186"/>
        <end position="257"/>
    </location>
</feature>
<dbReference type="PROSITE" id="PS50113">
    <property type="entry name" value="PAC"/>
    <property type="match status" value="4"/>
</dbReference>
<dbReference type="SMART" id="SM00086">
    <property type="entry name" value="PAC"/>
    <property type="match status" value="4"/>
</dbReference>
<dbReference type="Pfam" id="PF08447">
    <property type="entry name" value="PAS_3"/>
    <property type="match status" value="3"/>
</dbReference>
<dbReference type="CDD" id="cd00082">
    <property type="entry name" value="HisKA"/>
    <property type="match status" value="1"/>
</dbReference>
<feature type="domain" description="PAC" evidence="8">
    <location>
        <begin position="645"/>
        <end position="697"/>
    </location>
</feature>
<dbReference type="InterPro" id="IPR013655">
    <property type="entry name" value="PAS_fold_3"/>
</dbReference>
<accession>A0ABU7I8I0</accession>
<keyword evidence="10" id="KW-1185">Reference proteome</keyword>
<dbReference type="InterPro" id="IPR000014">
    <property type="entry name" value="PAS"/>
</dbReference>
<dbReference type="InterPro" id="IPR036097">
    <property type="entry name" value="HisK_dim/P_sf"/>
</dbReference>
<dbReference type="InterPro" id="IPR005467">
    <property type="entry name" value="His_kinase_dom"/>
</dbReference>
<sequence length="921" mass="104926">MLIEQIIVSFSIPTDNYCSSMTDGFISGGGECGALIRSINWAENPLGPLDEWPQSLRTTLSILINSKFPLFLLWGPEYICFYNDAYRKSLGNDGKHPKAMGQRGKECWAEIWDEIGSMLDSVLQQGEATWNEDILLPIYRNGHIEDVYWTFSYSPVKDESGKVAGVFVAVAETTDNLRVLNELNESKKELEFALNAAELGTWDLNPLTNKFTCNNRLRRWFGLDTESNIDLNIAIEAIIPKDREKVKEALQKSLDHETGGHYTIQYTIKNAKTGKERIVKARGKALFDANNVAYRLNGTLQDITDEIMAQNAFKESEENFRKLILQAPVGMIILKGEDFFVEEVNDTYLKLANKERKNFVEKPLWEALPEAKSLGFEHVLKKVMKTGIAHYGNEQNITTIKNGKKETTYINYVYEPLKDIDGSINRIMVVAIDITDMLESKRKIQDAEERARLATAAAGLGTFDLDLRNGQMATSERFDEIFGFDRHVVRSAYTSVIHPDDREIRINAHRRALDVGQIYYEARVIWKDQSIHWVRVEGKIYYDADHKPLRMLGTAMDITQQRQAKEELIQINQRLEIALETGKLGSYELDLRTQTLKLSEQFYKNYGLKSEAVLNYEQLLNFIVPQQKEAVIEALNQAIANGNVYEGEYQISWPDQSLHWIKESGKAQYDDHGNPISFIGVSFDITETKQLQQQKDDFIGIASHELKTPVTSIKAYTQVLERMLLKKGDIVEAGLMKKMDAQLNRLTSLIGDLLDVTKVNSGKLQYNHTYFDFNEMMRFAIEELQRTSEKHQIKEDLQEIGLVFADKERLSQVVTNLITNAIKYSPEAQQIIVHSSIEGENILVCVEDFGIGIAEDDLNKVFEQFYRVSGNMQHTFPGLGLGLFISSEIIKREGGKIWVSSKEGKGSKFCFSIPRARANDY</sequence>
<dbReference type="EMBL" id="JAZDQT010000002">
    <property type="protein sequence ID" value="MEE1945782.1"/>
    <property type="molecule type" value="Genomic_DNA"/>
</dbReference>
<evidence type="ECO:0000313" key="10">
    <source>
        <dbReference type="Proteomes" id="UP001336835"/>
    </source>
</evidence>
<dbReference type="InterPro" id="IPR036890">
    <property type="entry name" value="HATPase_C_sf"/>
</dbReference>